<accession>A0A9W8M3N3</accession>
<dbReference type="Pfam" id="PF00782">
    <property type="entry name" value="DSPc"/>
    <property type="match status" value="1"/>
</dbReference>
<dbReference type="EMBL" id="JANBUY010000221">
    <property type="protein sequence ID" value="KAJ2861471.1"/>
    <property type="molecule type" value="Genomic_DNA"/>
</dbReference>
<dbReference type="PROSITE" id="PS50056">
    <property type="entry name" value="TYR_PHOSPHATASE_2"/>
    <property type="match status" value="1"/>
</dbReference>
<protein>
    <recommendedName>
        <fullName evidence="2">protein-tyrosine-phosphatase</fullName>
        <ecNumber evidence="2">3.1.3.48</ecNumber>
    </recommendedName>
</protein>
<dbReference type="SUPFAM" id="SSF52799">
    <property type="entry name" value="(Phosphotyrosine protein) phosphatases II"/>
    <property type="match status" value="1"/>
</dbReference>
<dbReference type="InterPro" id="IPR029021">
    <property type="entry name" value="Prot-tyrosine_phosphatase-like"/>
</dbReference>
<evidence type="ECO:0000313" key="8">
    <source>
        <dbReference type="EMBL" id="KAJ2861471.1"/>
    </source>
</evidence>
<keyword evidence="9" id="KW-1185">Reference proteome</keyword>
<keyword evidence="4" id="KW-0904">Protein phosphatase</keyword>
<name>A0A9W8M3N3_9FUNG</name>
<feature type="domain" description="Tyrosine-protein phosphatase" evidence="6">
    <location>
        <begin position="122"/>
        <end position="260"/>
    </location>
</feature>
<dbReference type="GO" id="GO:0033550">
    <property type="term" value="F:MAP kinase tyrosine phosphatase activity"/>
    <property type="evidence" value="ECO:0007669"/>
    <property type="project" value="TreeGrafter"/>
</dbReference>
<dbReference type="PROSITE" id="PS00383">
    <property type="entry name" value="TYR_PHOSPHATASE_1"/>
    <property type="match status" value="1"/>
</dbReference>
<dbReference type="GO" id="GO:0008330">
    <property type="term" value="F:protein tyrosine/threonine phosphatase activity"/>
    <property type="evidence" value="ECO:0007669"/>
    <property type="project" value="TreeGrafter"/>
</dbReference>
<dbReference type="Gene3D" id="3.90.190.10">
    <property type="entry name" value="Protein tyrosine phosphatase superfamily"/>
    <property type="match status" value="1"/>
</dbReference>
<dbReference type="AlphaFoldDB" id="A0A9W8M3N3"/>
<keyword evidence="3 8" id="KW-0378">Hydrolase</keyword>
<evidence type="ECO:0000256" key="3">
    <source>
        <dbReference type="ARBA" id="ARBA00022801"/>
    </source>
</evidence>
<comment type="caution">
    <text evidence="8">The sequence shown here is derived from an EMBL/GenBank/DDBJ whole genome shotgun (WGS) entry which is preliminary data.</text>
</comment>
<evidence type="ECO:0000256" key="2">
    <source>
        <dbReference type="ARBA" id="ARBA00013064"/>
    </source>
</evidence>
<evidence type="ECO:0000259" key="7">
    <source>
        <dbReference type="PROSITE" id="PS50056"/>
    </source>
</evidence>
<feature type="domain" description="Tyrosine specific protein phosphatases" evidence="7">
    <location>
        <begin position="181"/>
        <end position="235"/>
    </location>
</feature>
<evidence type="ECO:0000256" key="1">
    <source>
        <dbReference type="ARBA" id="ARBA00008601"/>
    </source>
</evidence>
<gene>
    <name evidence="8" type="primary">CPP1</name>
    <name evidence="8" type="ORF">GGH94_004883</name>
</gene>
<evidence type="ECO:0000259" key="6">
    <source>
        <dbReference type="PROSITE" id="PS50054"/>
    </source>
</evidence>
<feature type="region of interest" description="Disordered" evidence="5">
    <location>
        <begin position="287"/>
        <end position="306"/>
    </location>
</feature>
<dbReference type="GO" id="GO:0017017">
    <property type="term" value="F:MAP kinase tyrosine/serine/threonine phosphatase activity"/>
    <property type="evidence" value="ECO:0007669"/>
    <property type="project" value="TreeGrafter"/>
</dbReference>
<dbReference type="PANTHER" id="PTHR10159:SF519">
    <property type="entry name" value="DUAL SPECIFICITY PROTEIN PHOSPHATASE MPK3"/>
    <property type="match status" value="1"/>
</dbReference>
<dbReference type="InterPro" id="IPR000340">
    <property type="entry name" value="Dual-sp_phosphatase_cat-dom"/>
</dbReference>
<dbReference type="EC" id="3.1.3.48" evidence="2"/>
<dbReference type="InterPro" id="IPR016130">
    <property type="entry name" value="Tyr_Pase_AS"/>
</dbReference>
<evidence type="ECO:0000256" key="4">
    <source>
        <dbReference type="ARBA" id="ARBA00022912"/>
    </source>
</evidence>
<comment type="similarity">
    <text evidence="1">Belongs to the protein-tyrosine phosphatase family. Non-receptor class dual specificity subfamily.</text>
</comment>
<reference evidence="8" key="1">
    <citation type="submission" date="2022-07" db="EMBL/GenBank/DDBJ databases">
        <title>Phylogenomic reconstructions and comparative analyses of Kickxellomycotina fungi.</title>
        <authorList>
            <person name="Reynolds N.K."/>
            <person name="Stajich J.E."/>
            <person name="Barry K."/>
            <person name="Grigoriev I.V."/>
            <person name="Crous P."/>
            <person name="Smith M.E."/>
        </authorList>
    </citation>
    <scope>NUCLEOTIDE SEQUENCE</scope>
    <source>
        <strain evidence="8">RSA 476</strain>
    </source>
</reference>
<dbReference type="InterPro" id="IPR020422">
    <property type="entry name" value="TYR_PHOSPHATASE_DUAL_dom"/>
</dbReference>
<dbReference type="SMART" id="SM00195">
    <property type="entry name" value="DSPc"/>
    <property type="match status" value="1"/>
</dbReference>
<proteinExistence type="inferred from homology"/>
<organism evidence="8 9">
    <name type="scientific">Coemansia aciculifera</name>
    <dbReference type="NCBI Taxonomy" id="417176"/>
    <lineage>
        <taxon>Eukaryota</taxon>
        <taxon>Fungi</taxon>
        <taxon>Fungi incertae sedis</taxon>
        <taxon>Zoopagomycota</taxon>
        <taxon>Kickxellomycotina</taxon>
        <taxon>Kickxellomycetes</taxon>
        <taxon>Kickxellales</taxon>
        <taxon>Kickxellaceae</taxon>
        <taxon>Coemansia</taxon>
    </lineage>
</organism>
<dbReference type="Proteomes" id="UP001140074">
    <property type="component" value="Unassembled WGS sequence"/>
</dbReference>
<dbReference type="PANTHER" id="PTHR10159">
    <property type="entry name" value="DUAL SPECIFICITY PROTEIN PHOSPHATASE"/>
    <property type="match status" value="1"/>
</dbReference>
<dbReference type="GO" id="GO:0005737">
    <property type="term" value="C:cytoplasm"/>
    <property type="evidence" value="ECO:0007669"/>
    <property type="project" value="TreeGrafter"/>
</dbReference>
<evidence type="ECO:0000256" key="5">
    <source>
        <dbReference type="SAM" id="MobiDB-lite"/>
    </source>
</evidence>
<evidence type="ECO:0000313" key="9">
    <source>
        <dbReference type="Proteomes" id="UP001140074"/>
    </source>
</evidence>
<dbReference type="CDD" id="cd14498">
    <property type="entry name" value="DSP"/>
    <property type="match status" value="1"/>
</dbReference>
<dbReference type="GO" id="GO:0043409">
    <property type="term" value="P:negative regulation of MAPK cascade"/>
    <property type="evidence" value="ECO:0007669"/>
    <property type="project" value="TreeGrafter"/>
</dbReference>
<dbReference type="PROSITE" id="PS50054">
    <property type="entry name" value="TYR_PHOSPHATASE_DUAL"/>
    <property type="match status" value="1"/>
</dbReference>
<feature type="compositionally biased region" description="Polar residues" evidence="5">
    <location>
        <begin position="289"/>
        <end position="302"/>
    </location>
</feature>
<sequence>MKATNRPLTRAATAPAPSLNMPLALPLRRLSTRKVIPMQPATPLTTVGLNLSTDGLYTPPNSNPRSATLHNNNPGIGTPTRLLPVMTMLDCTAPLAEPLVPALGPADDVAMARRAERTYRGGPQLIMPYLYLGGAGNVAEEQLQALEITHVLNVAREVSGPPASTAYRHCMWDHNEPDLARYFSECFGFIDSARTRHQGVLVHCQLGVSRSASLIIAYVMRTMAMGFSPAYEYVRLRATCISPNLSLIAQLSEYGEQLALARAGDRVLGPVPELLLLMPDVTLPELTADESSAPGSENSSPMEVQDDGMPADAAEVDLLTMPIKQLPLLALPATTKPPDSTIVASTGSGSAIRQSPNRLHVVAHRHFLVP</sequence>
<dbReference type="InterPro" id="IPR000387">
    <property type="entry name" value="Tyr_Pase_dom"/>
</dbReference>